<evidence type="ECO:0000313" key="2">
    <source>
        <dbReference type="EMBL" id="CAL5014619.1"/>
    </source>
</evidence>
<reference evidence="2" key="1">
    <citation type="submission" date="2024-10" db="EMBL/GenBank/DDBJ databases">
        <authorList>
            <person name="Ryan C."/>
        </authorList>
    </citation>
    <scope>NUCLEOTIDE SEQUENCE [LARGE SCALE GENOMIC DNA]</scope>
</reference>
<accession>A0ABC9C4Q4</accession>
<feature type="region of interest" description="Disordered" evidence="1">
    <location>
        <begin position="40"/>
        <end position="59"/>
    </location>
</feature>
<evidence type="ECO:0000313" key="3">
    <source>
        <dbReference type="Proteomes" id="UP001497457"/>
    </source>
</evidence>
<protein>
    <submittedName>
        <fullName evidence="2">Uncharacterized protein</fullName>
    </submittedName>
</protein>
<keyword evidence="3" id="KW-1185">Reference proteome</keyword>
<dbReference type="Proteomes" id="UP001497457">
    <property type="component" value="Chromosome 29rd"/>
</dbReference>
<proteinExistence type="predicted"/>
<name>A0ABC9C4Q4_9POAL</name>
<dbReference type="EMBL" id="OZ075139">
    <property type="protein sequence ID" value="CAL5014619.1"/>
    <property type="molecule type" value="Genomic_DNA"/>
</dbReference>
<organism evidence="2 3">
    <name type="scientific">Urochloa decumbens</name>
    <dbReference type="NCBI Taxonomy" id="240449"/>
    <lineage>
        <taxon>Eukaryota</taxon>
        <taxon>Viridiplantae</taxon>
        <taxon>Streptophyta</taxon>
        <taxon>Embryophyta</taxon>
        <taxon>Tracheophyta</taxon>
        <taxon>Spermatophyta</taxon>
        <taxon>Magnoliopsida</taxon>
        <taxon>Liliopsida</taxon>
        <taxon>Poales</taxon>
        <taxon>Poaceae</taxon>
        <taxon>PACMAD clade</taxon>
        <taxon>Panicoideae</taxon>
        <taxon>Panicodae</taxon>
        <taxon>Paniceae</taxon>
        <taxon>Melinidinae</taxon>
        <taxon>Urochloa</taxon>
    </lineage>
</organism>
<sequence>MASFAWSQLKDMFFSLVECVTGYGGATAMGELPVAHPHEIRPRGAEEPIVSEGSVVQVN</sequence>
<evidence type="ECO:0000256" key="1">
    <source>
        <dbReference type="SAM" id="MobiDB-lite"/>
    </source>
</evidence>
<dbReference type="AlphaFoldDB" id="A0ABC9C4Q4"/>
<gene>
    <name evidence="2" type="ORF">URODEC1_LOCUS72079</name>
</gene>